<evidence type="ECO:0000313" key="7">
    <source>
        <dbReference type="Proteomes" id="UP000060778"/>
    </source>
</evidence>
<dbReference type="InterPro" id="IPR039428">
    <property type="entry name" value="NUOK/Mnh_C1-like"/>
</dbReference>
<reference evidence="6 7" key="1">
    <citation type="submission" date="2013-11" db="EMBL/GenBank/DDBJ databases">
        <title>Comparative genomics of Ignicoccus.</title>
        <authorList>
            <person name="Podar M."/>
        </authorList>
    </citation>
    <scope>NUCLEOTIDE SEQUENCE [LARGE SCALE GENOMIC DNA]</scope>
    <source>
        <strain evidence="6 7">DSM 13165</strain>
    </source>
</reference>
<dbReference type="STRING" id="940295.EYM_03705"/>
<keyword evidence="3 5" id="KW-1133">Transmembrane helix</keyword>
<dbReference type="Proteomes" id="UP000060778">
    <property type="component" value="Chromosome"/>
</dbReference>
<dbReference type="RefSeq" id="WP_075049716.1">
    <property type="nucleotide sequence ID" value="NZ_CP006867.1"/>
</dbReference>
<gene>
    <name evidence="6" type="ORF">EYM_03705</name>
</gene>
<dbReference type="Pfam" id="PF00420">
    <property type="entry name" value="Oxidored_q2"/>
    <property type="match status" value="1"/>
</dbReference>
<protein>
    <submittedName>
        <fullName evidence="6">NADH-ubiquinone oxidoreductase</fullName>
    </submittedName>
</protein>
<organism evidence="6 7">
    <name type="scientific">Ignicoccus islandicus DSM 13165</name>
    <dbReference type="NCBI Taxonomy" id="940295"/>
    <lineage>
        <taxon>Archaea</taxon>
        <taxon>Thermoproteota</taxon>
        <taxon>Thermoprotei</taxon>
        <taxon>Desulfurococcales</taxon>
        <taxon>Desulfurococcaceae</taxon>
        <taxon>Ignicoccus</taxon>
    </lineage>
</organism>
<evidence type="ECO:0000256" key="5">
    <source>
        <dbReference type="SAM" id="Phobius"/>
    </source>
</evidence>
<dbReference type="GO" id="GO:0016020">
    <property type="term" value="C:membrane"/>
    <property type="evidence" value="ECO:0007669"/>
    <property type="project" value="UniProtKB-SubCell"/>
</dbReference>
<feature type="transmembrane region" description="Helical" evidence="5">
    <location>
        <begin position="6"/>
        <end position="23"/>
    </location>
</feature>
<dbReference type="AlphaFoldDB" id="A0A0U2U699"/>
<dbReference type="GeneID" id="30680135"/>
<evidence type="ECO:0000256" key="2">
    <source>
        <dbReference type="ARBA" id="ARBA00022692"/>
    </source>
</evidence>
<dbReference type="EMBL" id="CP006867">
    <property type="protein sequence ID" value="ALU11684.1"/>
    <property type="molecule type" value="Genomic_DNA"/>
</dbReference>
<feature type="transmembrane region" description="Helical" evidence="5">
    <location>
        <begin position="60"/>
        <end position="87"/>
    </location>
</feature>
<name>A0A0U2U699_9CREN</name>
<evidence type="ECO:0000256" key="1">
    <source>
        <dbReference type="ARBA" id="ARBA00004141"/>
    </source>
</evidence>
<evidence type="ECO:0000256" key="4">
    <source>
        <dbReference type="ARBA" id="ARBA00023136"/>
    </source>
</evidence>
<dbReference type="KEGG" id="iis:EYM_03705"/>
<keyword evidence="7" id="KW-1185">Reference proteome</keyword>
<sequence length="102" mass="10897">MSELGPAIWITIPLIVIGLYGLIARRNLVRMMISLEVIGAGTVTILGSAAAAHWNGMGEVLGVLALVALGIEGALLIAIATAMSYQYKTFDIHTFKKEVKEE</sequence>
<keyword evidence="6" id="KW-0830">Ubiquinone</keyword>
<evidence type="ECO:0000256" key="3">
    <source>
        <dbReference type="ARBA" id="ARBA00022989"/>
    </source>
</evidence>
<proteinExistence type="predicted"/>
<keyword evidence="4 5" id="KW-0472">Membrane</keyword>
<keyword evidence="2 5" id="KW-0812">Transmembrane</keyword>
<feature type="transmembrane region" description="Helical" evidence="5">
    <location>
        <begin position="35"/>
        <end position="54"/>
    </location>
</feature>
<dbReference type="OrthoDB" id="56168at2157"/>
<evidence type="ECO:0000313" key="6">
    <source>
        <dbReference type="EMBL" id="ALU11684.1"/>
    </source>
</evidence>
<dbReference type="Gene3D" id="1.10.287.3510">
    <property type="match status" value="1"/>
</dbReference>
<comment type="subcellular location">
    <subcellularLocation>
        <location evidence="1">Membrane</location>
        <topology evidence="1">Multi-pass membrane protein</topology>
    </subcellularLocation>
</comment>
<accession>A0A0U2U699</accession>